<protein>
    <submittedName>
        <fullName evidence="2">Uncharacterized protein</fullName>
    </submittedName>
</protein>
<evidence type="ECO:0000313" key="2">
    <source>
        <dbReference type="EMBL" id="MBB2995418.1"/>
    </source>
</evidence>
<dbReference type="EMBL" id="JACHVS010000001">
    <property type="protein sequence ID" value="MBB2995418.1"/>
    <property type="molecule type" value="Genomic_DNA"/>
</dbReference>
<organism evidence="2 3">
    <name type="scientific">Paeniglutamicibacter cryotolerans</name>
    <dbReference type="NCBI Taxonomy" id="670079"/>
    <lineage>
        <taxon>Bacteria</taxon>
        <taxon>Bacillati</taxon>
        <taxon>Actinomycetota</taxon>
        <taxon>Actinomycetes</taxon>
        <taxon>Micrococcales</taxon>
        <taxon>Micrococcaceae</taxon>
        <taxon>Paeniglutamicibacter</taxon>
    </lineage>
</organism>
<sequence length="105" mass="11023">MTLLPMPAGMHHWTAAARVVPLVLPLAEALARHLQPGTPGHATVAGQTAQTSGAGPPPAGAPHGTDPFRPWAAEAVERRPFQATPALARFREPRPPHGSHKDVTT</sequence>
<evidence type="ECO:0000256" key="1">
    <source>
        <dbReference type="SAM" id="MobiDB-lite"/>
    </source>
</evidence>
<proteinExistence type="predicted"/>
<feature type="region of interest" description="Disordered" evidence="1">
    <location>
        <begin position="35"/>
        <end position="105"/>
    </location>
</feature>
<keyword evidence="3" id="KW-1185">Reference proteome</keyword>
<accession>A0A839QGG2</accession>
<gene>
    <name evidence="2" type="ORF">E9229_001609</name>
</gene>
<dbReference type="Proteomes" id="UP000523000">
    <property type="component" value="Unassembled WGS sequence"/>
</dbReference>
<reference evidence="2 3" key="1">
    <citation type="submission" date="2020-08" db="EMBL/GenBank/DDBJ databases">
        <title>Sequencing the genomes of 1000 actinobacteria strains.</title>
        <authorList>
            <person name="Klenk H.-P."/>
        </authorList>
    </citation>
    <scope>NUCLEOTIDE SEQUENCE [LARGE SCALE GENOMIC DNA]</scope>
    <source>
        <strain evidence="2 3">DSM 22826</strain>
    </source>
</reference>
<feature type="compositionally biased region" description="Basic and acidic residues" evidence="1">
    <location>
        <begin position="89"/>
        <end position="105"/>
    </location>
</feature>
<name>A0A839QGG2_9MICC</name>
<dbReference type="AlphaFoldDB" id="A0A839QGG2"/>
<evidence type="ECO:0000313" key="3">
    <source>
        <dbReference type="Proteomes" id="UP000523000"/>
    </source>
</evidence>
<comment type="caution">
    <text evidence="2">The sequence shown here is derived from an EMBL/GenBank/DDBJ whole genome shotgun (WGS) entry which is preliminary data.</text>
</comment>